<comment type="subcellular location">
    <subcellularLocation>
        <location evidence="1 4">Bacterial flagellum basal body</location>
    </subcellularLocation>
</comment>
<keyword evidence="7" id="KW-0969">Cilium</keyword>
<keyword evidence="8" id="KW-1185">Reference proteome</keyword>
<dbReference type="InterPro" id="IPR020013">
    <property type="entry name" value="Flagellar_FlgE/F/G"/>
</dbReference>
<keyword evidence="7" id="KW-0966">Cell projection</keyword>
<dbReference type="RefSeq" id="WP_115569254.1">
    <property type="nucleotide sequence ID" value="NZ_NXLV01000004.1"/>
</dbReference>
<dbReference type="SUPFAM" id="SSF117143">
    <property type="entry name" value="Flagellar hook protein flgE"/>
    <property type="match status" value="1"/>
</dbReference>
<evidence type="ECO:0000259" key="5">
    <source>
        <dbReference type="Pfam" id="PF00460"/>
    </source>
</evidence>
<evidence type="ECO:0000256" key="3">
    <source>
        <dbReference type="ARBA" id="ARBA00023143"/>
    </source>
</evidence>
<feature type="domain" description="Flagellar basal-body/hook protein C-terminal" evidence="6">
    <location>
        <begin position="682"/>
        <end position="727"/>
    </location>
</feature>
<keyword evidence="7" id="KW-0282">Flagellum</keyword>
<dbReference type="PROSITE" id="PS00588">
    <property type="entry name" value="FLAGELLA_BB_ROD"/>
    <property type="match status" value="1"/>
</dbReference>
<dbReference type="NCBIfam" id="TIGR03506">
    <property type="entry name" value="FlgEFG_subfam"/>
    <property type="match status" value="2"/>
</dbReference>
<dbReference type="Pfam" id="PF00460">
    <property type="entry name" value="Flg_bb_rod"/>
    <property type="match status" value="1"/>
</dbReference>
<dbReference type="Proteomes" id="UP000257045">
    <property type="component" value="Unassembled WGS sequence"/>
</dbReference>
<dbReference type="GO" id="GO:0009425">
    <property type="term" value="C:bacterial-type flagellum basal body"/>
    <property type="evidence" value="ECO:0007669"/>
    <property type="project" value="UniProtKB-SubCell"/>
</dbReference>
<comment type="caution">
    <text evidence="7">The sequence shown here is derived from an EMBL/GenBank/DDBJ whole genome shotgun (WGS) entry which is preliminary data.</text>
</comment>
<proteinExistence type="inferred from homology"/>
<evidence type="ECO:0000259" key="6">
    <source>
        <dbReference type="Pfam" id="PF06429"/>
    </source>
</evidence>
<dbReference type="PANTHER" id="PTHR30435">
    <property type="entry name" value="FLAGELLAR PROTEIN"/>
    <property type="match status" value="1"/>
</dbReference>
<dbReference type="GO" id="GO:0071978">
    <property type="term" value="P:bacterial-type flagellum-dependent swarming motility"/>
    <property type="evidence" value="ECO:0007669"/>
    <property type="project" value="TreeGrafter"/>
</dbReference>
<evidence type="ECO:0000313" key="7">
    <source>
        <dbReference type="EMBL" id="RDU71108.1"/>
    </source>
</evidence>
<protein>
    <submittedName>
        <fullName evidence="7">Flagellar biosynthesis protein FlgE</fullName>
    </submittedName>
</protein>
<dbReference type="InterPro" id="IPR037925">
    <property type="entry name" value="FlgE/F/G-like"/>
</dbReference>
<name>A0A3D8J0U5_9HELI</name>
<dbReference type="Pfam" id="PF06429">
    <property type="entry name" value="Flg_bbr_C"/>
    <property type="match status" value="1"/>
</dbReference>
<dbReference type="InterPro" id="IPR001444">
    <property type="entry name" value="Flag_bb_rod_N"/>
</dbReference>
<comment type="similarity">
    <text evidence="2 4">Belongs to the flagella basal body rod proteins family.</text>
</comment>
<organism evidence="7 8">
    <name type="scientific">Helicobacter brantae</name>
    <dbReference type="NCBI Taxonomy" id="375927"/>
    <lineage>
        <taxon>Bacteria</taxon>
        <taxon>Pseudomonadati</taxon>
        <taxon>Campylobacterota</taxon>
        <taxon>Epsilonproteobacteria</taxon>
        <taxon>Campylobacterales</taxon>
        <taxon>Helicobacteraceae</taxon>
        <taxon>Helicobacter</taxon>
    </lineage>
</organism>
<evidence type="ECO:0000256" key="4">
    <source>
        <dbReference type="RuleBase" id="RU362116"/>
    </source>
</evidence>
<dbReference type="EMBL" id="NXLV01000004">
    <property type="protein sequence ID" value="RDU71108.1"/>
    <property type="molecule type" value="Genomic_DNA"/>
</dbReference>
<reference evidence="7 8" key="1">
    <citation type="submission" date="2018-04" db="EMBL/GenBank/DDBJ databases">
        <title>Novel Campyloabacter and Helicobacter Species and Strains.</title>
        <authorList>
            <person name="Mannion A.J."/>
            <person name="Shen Z."/>
            <person name="Fox J.G."/>
        </authorList>
    </citation>
    <scope>NUCLEOTIDE SEQUENCE [LARGE SCALE GENOMIC DNA]</scope>
    <source>
        <strain evidence="7 8">MIT 04-9366</strain>
    </source>
</reference>
<accession>A0A3D8J0U5</accession>
<dbReference type="OrthoDB" id="9804559at2"/>
<dbReference type="AlphaFoldDB" id="A0A3D8J0U5"/>
<dbReference type="InterPro" id="IPR010930">
    <property type="entry name" value="Flg_bb/hook_C_dom"/>
</dbReference>
<dbReference type="InterPro" id="IPR019776">
    <property type="entry name" value="Flagellar_basal_body_rod_CS"/>
</dbReference>
<feature type="domain" description="Flagellar basal body rod protein N-terminal" evidence="5">
    <location>
        <begin position="19"/>
        <end position="35"/>
    </location>
</feature>
<evidence type="ECO:0000256" key="2">
    <source>
        <dbReference type="ARBA" id="ARBA00009677"/>
    </source>
</evidence>
<gene>
    <name evidence="7" type="ORF">CQA58_03070</name>
</gene>
<keyword evidence="3 4" id="KW-0975">Bacterial flagellum</keyword>
<sequence length="729" mass="80191">MNNTLLSSYSGIKTHQFGIDSISNNIANVNTTGYRESRPEFETLFAVSPNTSPTSPTANDINLGVTASSNAFSTKSGSYRVSDGDFHMAYQGKGWFVVGEKKDGEMIASEGKLSQKQQNFFTRDGSFGKDYEGYLVNSKGYYVYGVNLGKIKDSNFISQSKEEDIKGLSSSKLEPLKIPQDLYFKPLETTKANLSVNLNKTANPINAYKAFSQDGKIDEQRILNADLNIFFANQKSLDSLINNEATISITSPSGEVKEYTFTYGNEGVEKNQFRTIGELKKLIKDSTGLDLNLYIQNSATKDPSISLSLSSGTLAQGSIATSGSLFESLGMIESKEGISTLAKAYNPMQTYEPNELCTYLGVMFRKVGESGSENPLSGGWEIADTSGVAPYDPERQYLAGEVVSKDGNIYMMDKDNQFLKIGQETKYEIPTFNPQNQYGENTIVRYQDRLYQRVGKLGSSNPQDDKQNWKELNLGSIVSEALEVPHYQSSMDVYDADGKKFRLVSDYYLTGGFNPSDKSNQSWDVYSSVVDIASGNKAGGVSKHSIIFDENNQPIAPEVEVEFKDKKIAYNIAGADDKKSSNAIYTPSQINLENQNGQREGVLEYTNIDDNGVIYLKFSNGREEAMGRVGIMAFTNDQGLSKVGGNLFGLESTLVGGEKVLRSGKPILGWDESGKLKFGAVKQHYLETSNVDVGSALTELILMQRGYSMNAKSFTAGDEMIKEAINLKK</sequence>
<evidence type="ECO:0000256" key="1">
    <source>
        <dbReference type="ARBA" id="ARBA00004117"/>
    </source>
</evidence>
<evidence type="ECO:0000313" key="8">
    <source>
        <dbReference type="Proteomes" id="UP000257045"/>
    </source>
</evidence>
<dbReference type="PANTHER" id="PTHR30435:SF19">
    <property type="entry name" value="FLAGELLAR BASAL-BODY ROD PROTEIN FLGG"/>
    <property type="match status" value="1"/>
</dbReference>